<keyword evidence="2" id="KW-1185">Reference proteome</keyword>
<dbReference type="Proteomes" id="UP001151760">
    <property type="component" value="Unassembled WGS sequence"/>
</dbReference>
<reference evidence="1" key="1">
    <citation type="journal article" date="2022" name="Int. J. Mol. Sci.">
        <title>Draft Genome of Tanacetum Coccineum: Genomic Comparison of Closely Related Tanacetum-Family Plants.</title>
        <authorList>
            <person name="Yamashiro T."/>
            <person name="Shiraishi A."/>
            <person name="Nakayama K."/>
            <person name="Satake H."/>
        </authorList>
    </citation>
    <scope>NUCLEOTIDE SEQUENCE</scope>
</reference>
<comment type="caution">
    <text evidence="1">The sequence shown here is derived from an EMBL/GenBank/DDBJ whole genome shotgun (WGS) entry which is preliminary data.</text>
</comment>
<evidence type="ECO:0008006" key="3">
    <source>
        <dbReference type="Google" id="ProtNLM"/>
    </source>
</evidence>
<reference evidence="1" key="2">
    <citation type="submission" date="2022-01" db="EMBL/GenBank/DDBJ databases">
        <authorList>
            <person name="Yamashiro T."/>
            <person name="Shiraishi A."/>
            <person name="Satake H."/>
            <person name="Nakayama K."/>
        </authorList>
    </citation>
    <scope>NUCLEOTIDE SEQUENCE</scope>
</reference>
<evidence type="ECO:0000313" key="2">
    <source>
        <dbReference type="Proteomes" id="UP001151760"/>
    </source>
</evidence>
<sequence length="164" mass="18846">MSLSLAENVIVFGADNRPPMLDKTNYSLWASRMLLYIKVKEHDKLLVDSVLNGPFQYGTIVEPRNETTPTTVRAQTYTDLTDEEKIRESVDIKVTNIVLQGLPQDIYNLVNHNEHAKHIWDRVKLLIHGSELSLQVRESKLYDDFDTCTSLPGETIHSYYIRPS</sequence>
<accession>A0ABQ5DUL6</accession>
<organism evidence="1 2">
    <name type="scientific">Tanacetum coccineum</name>
    <dbReference type="NCBI Taxonomy" id="301880"/>
    <lineage>
        <taxon>Eukaryota</taxon>
        <taxon>Viridiplantae</taxon>
        <taxon>Streptophyta</taxon>
        <taxon>Embryophyta</taxon>
        <taxon>Tracheophyta</taxon>
        <taxon>Spermatophyta</taxon>
        <taxon>Magnoliopsida</taxon>
        <taxon>eudicotyledons</taxon>
        <taxon>Gunneridae</taxon>
        <taxon>Pentapetalae</taxon>
        <taxon>asterids</taxon>
        <taxon>campanulids</taxon>
        <taxon>Asterales</taxon>
        <taxon>Asteraceae</taxon>
        <taxon>Asteroideae</taxon>
        <taxon>Anthemideae</taxon>
        <taxon>Anthemidinae</taxon>
        <taxon>Tanacetum</taxon>
    </lineage>
</organism>
<dbReference type="EMBL" id="BQNB010015663">
    <property type="protein sequence ID" value="GJT42652.1"/>
    <property type="molecule type" value="Genomic_DNA"/>
</dbReference>
<name>A0ABQ5DUL6_9ASTR</name>
<protein>
    <recommendedName>
        <fullName evidence="3">DUF4219 domain-containing protein</fullName>
    </recommendedName>
</protein>
<gene>
    <name evidence="1" type="ORF">Tco_0951367</name>
</gene>
<evidence type="ECO:0000313" key="1">
    <source>
        <dbReference type="EMBL" id="GJT42652.1"/>
    </source>
</evidence>
<proteinExistence type="predicted"/>